<evidence type="ECO:0000256" key="3">
    <source>
        <dbReference type="ARBA" id="ARBA00023125"/>
    </source>
</evidence>
<dbReference type="EMBL" id="JAEQNA010000001">
    <property type="protein sequence ID" value="MBL0419095.1"/>
    <property type="molecule type" value="Genomic_DNA"/>
</dbReference>
<proteinExistence type="inferred from homology"/>
<dbReference type="SUPFAM" id="SSF46785">
    <property type="entry name" value="Winged helix' DNA-binding domain"/>
    <property type="match status" value="1"/>
</dbReference>
<dbReference type="GO" id="GO:0003700">
    <property type="term" value="F:DNA-binding transcription factor activity"/>
    <property type="evidence" value="ECO:0007669"/>
    <property type="project" value="InterPro"/>
</dbReference>
<dbReference type="InterPro" id="IPR036388">
    <property type="entry name" value="WH-like_DNA-bd_sf"/>
</dbReference>
<evidence type="ECO:0000313" key="8">
    <source>
        <dbReference type="Proteomes" id="UP000613011"/>
    </source>
</evidence>
<dbReference type="PANTHER" id="PTHR30293">
    <property type="entry name" value="TRANSCRIPTIONAL REGULATORY PROTEIN NAC-RELATED"/>
    <property type="match status" value="1"/>
</dbReference>
<dbReference type="Gene3D" id="1.10.10.10">
    <property type="entry name" value="Winged helix-like DNA-binding domain superfamily/Winged helix DNA-binding domain"/>
    <property type="match status" value="1"/>
</dbReference>
<evidence type="ECO:0000313" key="7">
    <source>
        <dbReference type="EMBL" id="MBL0419095.1"/>
    </source>
</evidence>
<keyword evidence="3" id="KW-0238">DNA-binding</keyword>
<dbReference type="SUPFAM" id="SSF53850">
    <property type="entry name" value="Periplasmic binding protein-like II"/>
    <property type="match status" value="1"/>
</dbReference>
<feature type="domain" description="HTH lysR-type" evidence="6">
    <location>
        <begin position="1"/>
        <end position="58"/>
    </location>
</feature>
<dbReference type="RefSeq" id="WP_201682150.1">
    <property type="nucleotide sequence ID" value="NZ_JAEQNA010000001.1"/>
</dbReference>
<organism evidence="7 8">
    <name type="scientific">Ramlibacter aurantiacus</name>
    <dbReference type="NCBI Taxonomy" id="2801330"/>
    <lineage>
        <taxon>Bacteria</taxon>
        <taxon>Pseudomonadati</taxon>
        <taxon>Pseudomonadota</taxon>
        <taxon>Betaproteobacteria</taxon>
        <taxon>Burkholderiales</taxon>
        <taxon>Comamonadaceae</taxon>
        <taxon>Ramlibacter</taxon>
    </lineage>
</organism>
<evidence type="ECO:0000256" key="1">
    <source>
        <dbReference type="ARBA" id="ARBA00009437"/>
    </source>
</evidence>
<evidence type="ECO:0000256" key="2">
    <source>
        <dbReference type="ARBA" id="ARBA00023015"/>
    </source>
</evidence>
<dbReference type="PANTHER" id="PTHR30293:SF0">
    <property type="entry name" value="NITROGEN ASSIMILATION REGULATORY PROTEIN NAC"/>
    <property type="match status" value="1"/>
</dbReference>
<protein>
    <submittedName>
        <fullName evidence="7">LysR family transcriptional regulator</fullName>
    </submittedName>
</protein>
<dbReference type="Pfam" id="PF03466">
    <property type="entry name" value="LysR_substrate"/>
    <property type="match status" value="1"/>
</dbReference>
<dbReference type="GO" id="GO:2000142">
    <property type="term" value="P:regulation of DNA-templated transcription initiation"/>
    <property type="evidence" value="ECO:0007669"/>
    <property type="project" value="TreeGrafter"/>
</dbReference>
<dbReference type="Pfam" id="PF00126">
    <property type="entry name" value="HTH_1"/>
    <property type="match status" value="1"/>
</dbReference>
<reference evidence="7" key="1">
    <citation type="submission" date="2021-01" db="EMBL/GenBank/DDBJ databases">
        <title>Ramlibacter sp. strain AW1 16S ribosomal RNA gene Genome sequencing and assembly.</title>
        <authorList>
            <person name="Kang M."/>
        </authorList>
    </citation>
    <scope>NUCLEOTIDE SEQUENCE</scope>
    <source>
        <strain evidence="7">AW1</strain>
    </source>
</reference>
<dbReference type="GO" id="GO:0003677">
    <property type="term" value="F:DNA binding"/>
    <property type="evidence" value="ECO:0007669"/>
    <property type="project" value="UniProtKB-KW"/>
</dbReference>
<evidence type="ECO:0000256" key="4">
    <source>
        <dbReference type="ARBA" id="ARBA00023159"/>
    </source>
</evidence>
<dbReference type="PROSITE" id="PS50931">
    <property type="entry name" value="HTH_LYSR"/>
    <property type="match status" value="1"/>
</dbReference>
<comment type="caution">
    <text evidence="7">The sequence shown here is derived from an EMBL/GenBank/DDBJ whole genome shotgun (WGS) entry which is preliminary data.</text>
</comment>
<dbReference type="Gene3D" id="3.40.190.290">
    <property type="match status" value="1"/>
</dbReference>
<dbReference type="AlphaFoldDB" id="A0A936ZKV7"/>
<evidence type="ECO:0000256" key="5">
    <source>
        <dbReference type="ARBA" id="ARBA00023163"/>
    </source>
</evidence>
<comment type="similarity">
    <text evidence="1">Belongs to the LysR transcriptional regulatory family.</text>
</comment>
<evidence type="ECO:0000259" key="6">
    <source>
        <dbReference type="PROSITE" id="PS50931"/>
    </source>
</evidence>
<dbReference type="InterPro" id="IPR005119">
    <property type="entry name" value="LysR_subst-bd"/>
</dbReference>
<sequence>MDLRQLRYLIAIVEAGSVTDASRRLHVAQPALSQRIASLEEELGLQLLVRTRQGVSPTAAGQELYARAKIIVKQVAAAAAATREKAGHVGGRVGIGLLRSMAPYLATALFRRLRAEAPGIVPEIVVGYSDELVQAIDDARLDIALRVLPVGAKPALPVLLDEPLCVVGPPALLAGMPPQLELSDLAALPLLVSPTQPIHQVLQRTARERGLSFQVVGSVESSTAAAQLCAEGYGAFVTPKAAAQFVVNASGGRLDQRIVTGFDRQVGLYANPEVARSASVETCERILLEVLRERARELL</sequence>
<keyword evidence="4" id="KW-0010">Activator</keyword>
<dbReference type="InterPro" id="IPR036390">
    <property type="entry name" value="WH_DNA-bd_sf"/>
</dbReference>
<dbReference type="PRINTS" id="PR00039">
    <property type="entry name" value="HTHLYSR"/>
</dbReference>
<dbReference type="Proteomes" id="UP000613011">
    <property type="component" value="Unassembled WGS sequence"/>
</dbReference>
<gene>
    <name evidence="7" type="ORF">JI739_01925</name>
</gene>
<accession>A0A936ZKV7</accession>
<name>A0A936ZKV7_9BURK</name>
<keyword evidence="8" id="KW-1185">Reference proteome</keyword>
<dbReference type="FunFam" id="1.10.10.10:FF:000001">
    <property type="entry name" value="LysR family transcriptional regulator"/>
    <property type="match status" value="1"/>
</dbReference>
<keyword evidence="5" id="KW-0804">Transcription</keyword>
<keyword evidence="2" id="KW-0805">Transcription regulation</keyword>
<dbReference type="InterPro" id="IPR000847">
    <property type="entry name" value="LysR_HTH_N"/>
</dbReference>